<proteinExistence type="inferred from homology"/>
<keyword evidence="1" id="KW-0479">Metal-binding</keyword>
<organism evidence="8">
    <name type="scientific">hydrothermal vent metagenome</name>
    <dbReference type="NCBI Taxonomy" id="652676"/>
    <lineage>
        <taxon>unclassified sequences</taxon>
        <taxon>metagenomes</taxon>
        <taxon>ecological metagenomes</taxon>
    </lineage>
</organism>
<evidence type="ECO:0000256" key="6">
    <source>
        <dbReference type="SAM" id="MobiDB-lite"/>
    </source>
</evidence>
<evidence type="ECO:0000256" key="5">
    <source>
        <dbReference type="ARBA" id="ARBA00023014"/>
    </source>
</evidence>
<dbReference type="InterPro" id="IPR033756">
    <property type="entry name" value="YlxH/NBP35"/>
</dbReference>
<evidence type="ECO:0000313" key="8">
    <source>
        <dbReference type="EMBL" id="VAV84756.1"/>
    </source>
</evidence>
<sequence>MTQNIDITEDAVLEALSAVMDPELNKDLVSAGMIKDVTVDGTRVAFTLELTSGGCPLKEELEDAAHKAAAGITGVTEVAINITARSNGHNHGHDHEHGHGDQGGGCGSGGGHGHGGQDQKDRSKGLPEKEPIEGIKHTIAVASGKGGVGKSTVAVNLALSLAASGARVGLLDIDIYGPSIPMMMGVSDELEITEDKKLVPLEKDGLKLMSVGFMLDEETPLIWRGPLIMQLIQQFLRGVDWGELDYLVIDMPPGTGDAQLTLVQNIPLSGAVIVTTPQDVALIDARRAIMMFSQVEVPVLGIVENMSSFCCPHCNETTDIFSSGGGKATAERY</sequence>
<evidence type="ECO:0000256" key="4">
    <source>
        <dbReference type="ARBA" id="ARBA00023004"/>
    </source>
</evidence>
<dbReference type="Gene3D" id="3.30.300.130">
    <property type="entry name" value="Fe-S cluster assembly (FSCA)"/>
    <property type="match status" value="1"/>
</dbReference>
<keyword evidence="3" id="KW-0067">ATP-binding</keyword>
<reference evidence="8" key="1">
    <citation type="submission" date="2018-06" db="EMBL/GenBank/DDBJ databases">
        <authorList>
            <person name="Zhirakovskaya E."/>
        </authorList>
    </citation>
    <scope>NUCLEOTIDE SEQUENCE</scope>
</reference>
<evidence type="ECO:0000259" key="7">
    <source>
        <dbReference type="Pfam" id="PF01883"/>
    </source>
</evidence>
<dbReference type="PANTHER" id="PTHR42961:SF2">
    <property type="entry name" value="IRON-SULFUR PROTEIN NUBPL"/>
    <property type="match status" value="1"/>
</dbReference>
<dbReference type="InterPro" id="IPR027417">
    <property type="entry name" value="P-loop_NTPase"/>
</dbReference>
<dbReference type="InterPro" id="IPR000808">
    <property type="entry name" value="Mrp-like_CS"/>
</dbReference>
<dbReference type="GO" id="GO:0005524">
    <property type="term" value="F:ATP binding"/>
    <property type="evidence" value="ECO:0007669"/>
    <property type="project" value="UniProtKB-KW"/>
</dbReference>
<feature type="compositionally biased region" description="Gly residues" evidence="6">
    <location>
        <begin position="101"/>
        <end position="114"/>
    </location>
</feature>
<dbReference type="PANTHER" id="PTHR42961">
    <property type="entry name" value="IRON-SULFUR PROTEIN NUBPL"/>
    <property type="match status" value="1"/>
</dbReference>
<feature type="domain" description="MIP18 family-like" evidence="7">
    <location>
        <begin position="9"/>
        <end position="79"/>
    </location>
</feature>
<dbReference type="GO" id="GO:0140663">
    <property type="term" value="F:ATP-dependent FeS chaperone activity"/>
    <property type="evidence" value="ECO:0007669"/>
    <property type="project" value="InterPro"/>
</dbReference>
<feature type="non-terminal residue" evidence="8">
    <location>
        <position position="333"/>
    </location>
</feature>
<dbReference type="GO" id="GO:0051539">
    <property type="term" value="F:4 iron, 4 sulfur cluster binding"/>
    <property type="evidence" value="ECO:0007669"/>
    <property type="project" value="TreeGrafter"/>
</dbReference>
<evidence type="ECO:0000256" key="3">
    <source>
        <dbReference type="ARBA" id="ARBA00022840"/>
    </source>
</evidence>
<dbReference type="InterPro" id="IPR034904">
    <property type="entry name" value="FSCA_dom_sf"/>
</dbReference>
<dbReference type="SUPFAM" id="SSF117916">
    <property type="entry name" value="Fe-S cluster assembly (FSCA) domain-like"/>
    <property type="match status" value="1"/>
</dbReference>
<feature type="compositionally biased region" description="Basic and acidic residues" evidence="6">
    <location>
        <begin position="91"/>
        <end position="100"/>
    </location>
</feature>
<dbReference type="AlphaFoldDB" id="A0A3B0R6N5"/>
<gene>
    <name evidence="8" type="ORF">MNBD_DELTA01-143</name>
</gene>
<keyword evidence="2" id="KW-0547">Nucleotide-binding</keyword>
<dbReference type="InterPro" id="IPR044304">
    <property type="entry name" value="NUBPL-like"/>
</dbReference>
<dbReference type="InterPro" id="IPR002744">
    <property type="entry name" value="MIP18-like"/>
</dbReference>
<keyword evidence="5" id="KW-0411">Iron-sulfur</keyword>
<accession>A0A3B0R6N5</accession>
<dbReference type="HAMAP" id="MF_02040">
    <property type="entry name" value="Mrp_NBP35"/>
    <property type="match status" value="1"/>
</dbReference>
<dbReference type="Pfam" id="PF01883">
    <property type="entry name" value="FeS_assembly_P"/>
    <property type="match status" value="1"/>
</dbReference>
<protein>
    <submittedName>
        <fullName evidence="8">[4Fe-4S] cluster assembly scaffold protein Mrp (=ApbC)</fullName>
    </submittedName>
</protein>
<dbReference type="GO" id="GO:0046872">
    <property type="term" value="F:metal ion binding"/>
    <property type="evidence" value="ECO:0007669"/>
    <property type="project" value="UniProtKB-KW"/>
</dbReference>
<evidence type="ECO:0000256" key="2">
    <source>
        <dbReference type="ARBA" id="ARBA00022741"/>
    </source>
</evidence>
<dbReference type="FunFam" id="3.40.50.300:FF:001119">
    <property type="entry name" value="Iron-sulfur cluster carrier protein"/>
    <property type="match status" value="1"/>
</dbReference>
<name>A0A3B0R6N5_9ZZZZ</name>
<dbReference type="Pfam" id="PF10609">
    <property type="entry name" value="ParA"/>
    <property type="match status" value="1"/>
</dbReference>
<evidence type="ECO:0000256" key="1">
    <source>
        <dbReference type="ARBA" id="ARBA00022723"/>
    </source>
</evidence>
<feature type="region of interest" description="Disordered" evidence="6">
    <location>
        <begin position="86"/>
        <end position="128"/>
    </location>
</feature>
<keyword evidence="4" id="KW-0408">Iron</keyword>
<feature type="compositionally biased region" description="Basic and acidic residues" evidence="6">
    <location>
        <begin position="115"/>
        <end position="128"/>
    </location>
</feature>
<dbReference type="EMBL" id="UOEA01000072">
    <property type="protein sequence ID" value="VAV84756.1"/>
    <property type="molecule type" value="Genomic_DNA"/>
</dbReference>
<dbReference type="CDD" id="cd02037">
    <property type="entry name" value="Mrp_NBP35"/>
    <property type="match status" value="1"/>
</dbReference>
<dbReference type="InterPro" id="IPR019591">
    <property type="entry name" value="Mrp/NBP35_ATP-bd"/>
</dbReference>
<dbReference type="GO" id="GO:0016226">
    <property type="term" value="P:iron-sulfur cluster assembly"/>
    <property type="evidence" value="ECO:0007669"/>
    <property type="project" value="InterPro"/>
</dbReference>
<dbReference type="SUPFAM" id="SSF52540">
    <property type="entry name" value="P-loop containing nucleoside triphosphate hydrolases"/>
    <property type="match status" value="1"/>
</dbReference>
<dbReference type="PROSITE" id="PS01215">
    <property type="entry name" value="MRP"/>
    <property type="match status" value="1"/>
</dbReference>
<dbReference type="Gene3D" id="3.40.50.300">
    <property type="entry name" value="P-loop containing nucleotide triphosphate hydrolases"/>
    <property type="match status" value="1"/>
</dbReference>